<name>A0ACC3YBR7_COLTU</name>
<dbReference type="EMBL" id="VUJX02000019">
    <property type="protein sequence ID" value="KAL0929284.1"/>
    <property type="molecule type" value="Genomic_DNA"/>
</dbReference>
<organism evidence="1 2">
    <name type="scientific">Colletotrichum truncatum</name>
    <name type="common">Anthracnose fungus</name>
    <name type="synonym">Colletotrichum capsici</name>
    <dbReference type="NCBI Taxonomy" id="5467"/>
    <lineage>
        <taxon>Eukaryota</taxon>
        <taxon>Fungi</taxon>
        <taxon>Dikarya</taxon>
        <taxon>Ascomycota</taxon>
        <taxon>Pezizomycotina</taxon>
        <taxon>Sordariomycetes</taxon>
        <taxon>Hypocreomycetidae</taxon>
        <taxon>Glomerellales</taxon>
        <taxon>Glomerellaceae</taxon>
        <taxon>Colletotrichum</taxon>
        <taxon>Colletotrichum truncatum species complex</taxon>
    </lineage>
</organism>
<keyword evidence="1" id="KW-0378">Hydrolase</keyword>
<gene>
    <name evidence="1" type="ORF">CTRU02_215737</name>
</gene>
<sequence length="476" mass="51803">MDADDMDDNSLKQNAEEEFERPRVSPHANTTSGSAPSRASSPELARGLVAQDTALSDRSSCSDLLPTATTNMGSLSAKRLRSGPLSDFDDSSLLSSNMSPPSPLVSSHSPRPHAAAVTGSSTASNAHTLVDIASTNTRVSDLPDKLPCDAPPKQRRALVDLDLLLHGFESLNPGVKLNDMVINTLIQRLASAQVGVLNTFQICCQRTDSLRVRLQETCVQQTNSHDCGVYALKFADHIGTRAPLPQSLPRGGLADRCALGRALLSSWNAVLRPDEWGGTSDDVSATSTPGDRAGRLLDFMTSMSHYRHLMSRPQRGHATECSAVELKRLVHKETCWHQLQVLSDFIDEHHATHKATLQHACEMANELRRGIDYKLQFTRQMLQGIDIFLNAYSNAKGSLGPHPWGSENQFARLIDATKNTATVAKECWDGKRQDDGFLAQRAAVQTAFGACAMHIVLLHKAVQKFRALAKAQPGGF</sequence>
<keyword evidence="1" id="KW-0645">Protease</keyword>
<keyword evidence="2" id="KW-1185">Reference proteome</keyword>
<comment type="caution">
    <text evidence="1">The sequence shown here is derived from an EMBL/GenBank/DDBJ whole genome shotgun (WGS) entry which is preliminary data.</text>
</comment>
<protein>
    <submittedName>
        <fullName evidence="1">Ulp1 protease family protein</fullName>
    </submittedName>
</protein>
<accession>A0ACC3YBR7</accession>
<reference evidence="1 2" key="1">
    <citation type="journal article" date="2020" name="Phytopathology">
        <title>Genome Sequence Resources of Colletotrichum truncatum, C. plurivorum, C. musicola, and C. sojae: Four Species Pathogenic to Soybean (Glycine max).</title>
        <authorList>
            <person name="Rogerio F."/>
            <person name="Boufleur T.R."/>
            <person name="Ciampi-Guillardi M."/>
            <person name="Sukno S.A."/>
            <person name="Thon M.R."/>
            <person name="Massola Junior N.S."/>
            <person name="Baroncelli R."/>
        </authorList>
    </citation>
    <scope>NUCLEOTIDE SEQUENCE [LARGE SCALE GENOMIC DNA]</scope>
    <source>
        <strain evidence="1 2">CMES1059</strain>
    </source>
</reference>
<evidence type="ECO:0000313" key="2">
    <source>
        <dbReference type="Proteomes" id="UP000805649"/>
    </source>
</evidence>
<evidence type="ECO:0000313" key="1">
    <source>
        <dbReference type="EMBL" id="KAL0929284.1"/>
    </source>
</evidence>
<proteinExistence type="predicted"/>
<dbReference type="Proteomes" id="UP000805649">
    <property type="component" value="Unassembled WGS sequence"/>
</dbReference>